<dbReference type="Proteomes" id="UP001432128">
    <property type="component" value="Chromosome"/>
</dbReference>
<sequence length="224" mass="21350">MSARVAGVVSVRGAAVAALIPALAVAAHAIASGSAPGPLGVGAALLVGVVAGIFAGPHCGRLGLLLVLSAGQAVAHLALSMGMSHSGAMSSGMASPPDSPGHHHVMPSGEMMGGAGHAAHGSAGGGSSMLLDHLAVLAHPGSADGLLMLLTHLVAIPLCVVLVALAGAVSGMATVVVAALTTPITALAQSVSTVVTVTLLVIARRIDRAAGAGTRGPPVVGTFA</sequence>
<dbReference type="AlphaFoldDB" id="A0AAU4JXB0"/>
<keyword evidence="2" id="KW-0472">Membrane</keyword>
<evidence type="ECO:0000256" key="1">
    <source>
        <dbReference type="SAM" id="MobiDB-lite"/>
    </source>
</evidence>
<evidence type="ECO:0000256" key="2">
    <source>
        <dbReference type="SAM" id="Phobius"/>
    </source>
</evidence>
<keyword evidence="2" id="KW-1133">Transmembrane helix</keyword>
<evidence type="ECO:0000313" key="3">
    <source>
        <dbReference type="EMBL" id="WUM18419.1"/>
    </source>
</evidence>
<dbReference type="EMBL" id="CP108021">
    <property type="protein sequence ID" value="WUM18419.1"/>
    <property type="molecule type" value="Genomic_DNA"/>
</dbReference>
<feature type="compositionally biased region" description="Gly residues" evidence="1">
    <location>
        <begin position="111"/>
        <end position="120"/>
    </location>
</feature>
<feature type="transmembrane region" description="Helical" evidence="2">
    <location>
        <begin position="154"/>
        <end position="180"/>
    </location>
</feature>
<dbReference type="KEGG" id="whr:OG579_11705"/>
<protein>
    <submittedName>
        <fullName evidence="3">Uncharacterized protein</fullName>
    </submittedName>
</protein>
<keyword evidence="4" id="KW-1185">Reference proteome</keyword>
<organism evidence="3 4">
    <name type="scientific">Williamsia herbipolensis</name>
    <dbReference type="NCBI Taxonomy" id="1603258"/>
    <lineage>
        <taxon>Bacteria</taxon>
        <taxon>Bacillati</taxon>
        <taxon>Actinomycetota</taxon>
        <taxon>Actinomycetes</taxon>
        <taxon>Mycobacteriales</taxon>
        <taxon>Nocardiaceae</taxon>
        <taxon>Williamsia</taxon>
    </lineage>
</organism>
<reference evidence="3 4" key="1">
    <citation type="submission" date="2022-10" db="EMBL/GenBank/DDBJ databases">
        <title>The complete genomes of actinobacterial strains from the NBC collection.</title>
        <authorList>
            <person name="Joergensen T.S."/>
            <person name="Alvarez Arevalo M."/>
            <person name="Sterndorff E.B."/>
            <person name="Faurdal D."/>
            <person name="Vuksanovic O."/>
            <person name="Mourched A.-S."/>
            <person name="Charusanti P."/>
            <person name="Shaw S."/>
            <person name="Blin K."/>
            <person name="Weber T."/>
        </authorList>
    </citation>
    <scope>NUCLEOTIDE SEQUENCE [LARGE SCALE GENOMIC DNA]</scope>
    <source>
        <strain evidence="3 4">NBC_00319</strain>
    </source>
</reference>
<gene>
    <name evidence="3" type="ORF">OG579_11705</name>
</gene>
<name>A0AAU4JXB0_9NOCA</name>
<feature type="transmembrane region" description="Helical" evidence="2">
    <location>
        <begin position="62"/>
        <end position="83"/>
    </location>
</feature>
<evidence type="ECO:0000313" key="4">
    <source>
        <dbReference type="Proteomes" id="UP001432128"/>
    </source>
</evidence>
<proteinExistence type="predicted"/>
<feature type="region of interest" description="Disordered" evidence="1">
    <location>
        <begin position="89"/>
        <end position="120"/>
    </location>
</feature>
<dbReference type="RefSeq" id="WP_328856068.1">
    <property type="nucleotide sequence ID" value="NZ_CP108021.1"/>
</dbReference>
<feature type="transmembrane region" description="Helical" evidence="2">
    <location>
        <begin position="39"/>
        <end position="55"/>
    </location>
</feature>
<accession>A0AAU4JXB0</accession>
<keyword evidence="2" id="KW-0812">Transmembrane</keyword>